<keyword evidence="3" id="KW-0255">Endonuclease</keyword>
<proteinExistence type="predicted"/>
<evidence type="ECO:0000313" key="3">
    <source>
        <dbReference type="EMBL" id="TWB07135.1"/>
    </source>
</evidence>
<dbReference type="InterPro" id="IPR011335">
    <property type="entry name" value="Restrct_endonuc-II-like"/>
</dbReference>
<keyword evidence="3" id="KW-0378">Hydrolase</keyword>
<dbReference type="PANTHER" id="PTHR38590">
    <property type="entry name" value="BLL0828 PROTEIN"/>
    <property type="match status" value="1"/>
</dbReference>
<dbReference type="CDD" id="cd01038">
    <property type="entry name" value="Endonuclease_DUF559"/>
    <property type="match status" value="1"/>
</dbReference>
<dbReference type="AlphaFoldDB" id="A0A560ECX6"/>
<dbReference type="PANTHER" id="PTHR38590:SF1">
    <property type="entry name" value="BLL0828 PROTEIN"/>
    <property type="match status" value="1"/>
</dbReference>
<protein>
    <submittedName>
        <fullName evidence="3">Very-short-patch-repair endonuclease</fullName>
    </submittedName>
</protein>
<keyword evidence="3" id="KW-0540">Nuclease</keyword>
<accession>A0A560ECX6</accession>
<dbReference type="InterPro" id="IPR007569">
    <property type="entry name" value="DUF559"/>
</dbReference>
<reference evidence="3 4" key="1">
    <citation type="submission" date="2019-06" db="EMBL/GenBank/DDBJ databases">
        <title>Genomic Encyclopedia of Type Strains, Phase IV (KMG-V): Genome sequencing to study the core and pangenomes of soil and plant-associated prokaryotes.</title>
        <authorList>
            <person name="Whitman W."/>
        </authorList>
    </citation>
    <scope>NUCLEOTIDE SEQUENCE [LARGE SCALE GENOMIC DNA]</scope>
    <source>
        <strain evidence="3 4">BR 510</strain>
    </source>
</reference>
<gene>
    <name evidence="3" type="ORF">FBZ96_101953</name>
</gene>
<keyword evidence="4" id="KW-1185">Reference proteome</keyword>
<comment type="caution">
    <text evidence="3">The sequence shown here is derived from an EMBL/GenBank/DDBJ whole genome shotgun (WGS) entry which is preliminary data.</text>
</comment>
<name>A0A560ECX6_9BRAD</name>
<dbReference type="SUPFAM" id="SSF52980">
    <property type="entry name" value="Restriction endonuclease-like"/>
    <property type="match status" value="1"/>
</dbReference>
<evidence type="ECO:0000256" key="1">
    <source>
        <dbReference type="SAM" id="MobiDB-lite"/>
    </source>
</evidence>
<feature type="region of interest" description="Disordered" evidence="1">
    <location>
        <begin position="129"/>
        <end position="152"/>
    </location>
</feature>
<organism evidence="3 4">
    <name type="scientific">Bradyrhizobium stylosanthis</name>
    <dbReference type="NCBI Taxonomy" id="1803665"/>
    <lineage>
        <taxon>Bacteria</taxon>
        <taxon>Pseudomonadati</taxon>
        <taxon>Pseudomonadota</taxon>
        <taxon>Alphaproteobacteria</taxon>
        <taxon>Hyphomicrobiales</taxon>
        <taxon>Nitrobacteraceae</taxon>
        <taxon>Bradyrhizobium</taxon>
    </lineage>
</organism>
<dbReference type="InterPro" id="IPR047216">
    <property type="entry name" value="Endonuclease_DUF559_bact"/>
</dbReference>
<dbReference type="GO" id="GO:0004519">
    <property type="term" value="F:endonuclease activity"/>
    <property type="evidence" value="ECO:0007669"/>
    <property type="project" value="UniProtKB-KW"/>
</dbReference>
<dbReference type="Gene3D" id="3.40.960.10">
    <property type="entry name" value="VSR Endonuclease"/>
    <property type="match status" value="1"/>
</dbReference>
<dbReference type="Pfam" id="PF04480">
    <property type="entry name" value="DUF559"/>
    <property type="match status" value="1"/>
</dbReference>
<feature type="domain" description="DUF559" evidence="2">
    <location>
        <begin position="18"/>
        <end position="126"/>
    </location>
</feature>
<dbReference type="Proteomes" id="UP000319949">
    <property type="component" value="Unassembled WGS sequence"/>
</dbReference>
<evidence type="ECO:0000313" key="4">
    <source>
        <dbReference type="Proteomes" id="UP000319949"/>
    </source>
</evidence>
<dbReference type="EMBL" id="VITK01000001">
    <property type="protein sequence ID" value="TWB07135.1"/>
    <property type="molecule type" value="Genomic_DNA"/>
</dbReference>
<sequence>MGLPMVDPKHPDWKVSAKLRANARALRRDSTDAERILWSELRGNRLNGASFRRQVPIERYVADFICHAAKLVIELDGGQHFSDEGERADARRSAAIEAKGFKVLRFSNLDVMTNRGGVLETIATTVAERAPTPTLPRKREREQTVSVEKKQP</sequence>
<feature type="compositionally biased region" description="Basic and acidic residues" evidence="1">
    <location>
        <begin position="137"/>
        <end position="152"/>
    </location>
</feature>
<evidence type="ECO:0000259" key="2">
    <source>
        <dbReference type="Pfam" id="PF04480"/>
    </source>
</evidence>